<dbReference type="SUPFAM" id="SSF52172">
    <property type="entry name" value="CheY-like"/>
    <property type="match status" value="1"/>
</dbReference>
<dbReference type="Gene3D" id="1.10.287.130">
    <property type="match status" value="1"/>
</dbReference>
<dbReference type="InterPro" id="IPR003594">
    <property type="entry name" value="HATPase_dom"/>
</dbReference>
<comment type="caution">
    <text evidence="15">The sequence shown here is derived from an EMBL/GenBank/DDBJ whole genome shotgun (WGS) entry which is preliminary data.</text>
</comment>
<sequence length="843" mass="95600">MSRGKRFRALIRSARFNLLMMALFLALSIVGMDILQRSLLANSQETGMSLAQSFSVEEERNIFAYETLMELESEYLESYLQEGASEEELQEWISSLYENVNSVFDKTPIDPYAVVDGRVIAAQPWEGDEALDLESTVWYRPALEADGETVFSDVYMDAIHDRPVITISKKCGESNAVLAFDIFPENFRITSNAQELPQGSSYYLCDTGGTLLYFRSAADITTEQAQEYVDMLLSRITEGSLHAPESYVYDMNGRQRAVYYNTAQNGWISIITVPYRTILEDLRRLTFWFSILFGIFLLFTVLVAVREYRLNRDINRTNETVRVLGNSYYAIYRIDFGKATYDMIKGSDYIRSRLPRKGDYEKFLRASGEVIEKNAYQEFIETFSLENIRALVAKRTRDFGGDFLRLFDTGYRWVNVRLLFDESLNPNEAVLCFREVDAEKQQQLQHLELLRNSLETAKKSEESQKRFFSSMSHDMRTPLNAILGLSDLAGKHLDDPGAVKEYLSKIHYSSSHLLMLINDILEISRLEQGQLSLENQTFDLEKCVRDCCNVFEIQAKQQDKKFSLRFQAEDTMVSGDAFRLGQILNNLLSNALKFTAQGDSVSVDVRQVQNQEYGRYQISVQDTGAGMSEEFLEKIFVPYERETRFGARNVQGTGLGMPIVKSIISQMGGQITVSSRLGEGSTFTVTLPLVPVRQEDRAAEDVSESQDQAQRRTASLEGRRILLAEDNEINMEITTEILQMNGVLVTQAWNGREAVEAFERSAPGEFDAILMDMQMPEMDGCEAARRIRRLPREDAAKIPILAVTANAFAEDIAATTKAGMNAHISKPIDFSVLCDTLSSFLPG</sequence>
<keyword evidence="12" id="KW-0812">Transmembrane</keyword>
<dbReference type="EC" id="2.7.13.3" evidence="3"/>
<dbReference type="PANTHER" id="PTHR43047">
    <property type="entry name" value="TWO-COMPONENT HISTIDINE PROTEIN KINASE"/>
    <property type="match status" value="1"/>
</dbReference>
<dbReference type="InterPro" id="IPR004358">
    <property type="entry name" value="Sig_transdc_His_kin-like_C"/>
</dbReference>
<comment type="catalytic activity">
    <reaction evidence="1">
        <text>ATP + protein L-histidine = ADP + protein N-phospho-L-histidine.</text>
        <dbReference type="EC" id="2.7.13.3"/>
    </reaction>
</comment>
<keyword evidence="8" id="KW-0902">Two-component regulatory system</keyword>
<dbReference type="CDD" id="cd00082">
    <property type="entry name" value="HisKA"/>
    <property type="match status" value="1"/>
</dbReference>
<dbReference type="GO" id="GO:0005886">
    <property type="term" value="C:plasma membrane"/>
    <property type="evidence" value="ECO:0007669"/>
    <property type="project" value="TreeGrafter"/>
</dbReference>
<evidence type="ECO:0000256" key="8">
    <source>
        <dbReference type="ARBA" id="ARBA00023012"/>
    </source>
</evidence>
<dbReference type="GO" id="GO:0000155">
    <property type="term" value="F:phosphorelay sensor kinase activity"/>
    <property type="evidence" value="ECO:0007669"/>
    <property type="project" value="InterPro"/>
</dbReference>
<comment type="similarity">
    <text evidence="2">In the N-terminal section; belongs to the phytochrome family.</text>
</comment>
<dbReference type="Proteomes" id="UP000886785">
    <property type="component" value="Unassembled WGS sequence"/>
</dbReference>
<keyword evidence="7" id="KW-0418">Kinase</keyword>
<dbReference type="InterPro" id="IPR003661">
    <property type="entry name" value="HisK_dim/P_dom"/>
</dbReference>
<dbReference type="Pfam" id="PF02518">
    <property type="entry name" value="HATPase_c"/>
    <property type="match status" value="1"/>
</dbReference>
<dbReference type="Pfam" id="PF00072">
    <property type="entry name" value="Response_reg"/>
    <property type="match status" value="1"/>
</dbReference>
<name>A0A9D1J0H5_9FIRM</name>
<dbReference type="InterPro" id="IPR005467">
    <property type="entry name" value="His_kinase_dom"/>
</dbReference>
<evidence type="ECO:0000256" key="1">
    <source>
        <dbReference type="ARBA" id="ARBA00000085"/>
    </source>
</evidence>
<evidence type="ECO:0000256" key="3">
    <source>
        <dbReference type="ARBA" id="ARBA00012438"/>
    </source>
</evidence>
<dbReference type="AlphaFoldDB" id="A0A9D1J0H5"/>
<organism evidence="15 16">
    <name type="scientific">Candidatus Gallacutalibacter pullicola</name>
    <dbReference type="NCBI Taxonomy" id="2840830"/>
    <lineage>
        <taxon>Bacteria</taxon>
        <taxon>Bacillati</taxon>
        <taxon>Bacillota</taxon>
        <taxon>Clostridia</taxon>
        <taxon>Eubacteriales</taxon>
        <taxon>Candidatus Gallacutalibacter</taxon>
    </lineage>
</organism>
<protein>
    <recommendedName>
        <fullName evidence="10">Circadian input-output histidine kinase CikA</fullName>
        <ecNumber evidence="3">2.7.13.3</ecNumber>
    </recommendedName>
    <alternativeName>
        <fullName evidence="4">Stage 0 sporulation protein A homolog</fullName>
    </alternativeName>
</protein>
<evidence type="ECO:0000256" key="4">
    <source>
        <dbReference type="ARBA" id="ARBA00018672"/>
    </source>
</evidence>
<reference evidence="15" key="2">
    <citation type="journal article" date="2021" name="PeerJ">
        <title>Extensive microbial diversity within the chicken gut microbiome revealed by metagenomics and culture.</title>
        <authorList>
            <person name="Gilroy R."/>
            <person name="Ravi A."/>
            <person name="Getino M."/>
            <person name="Pursley I."/>
            <person name="Horton D.L."/>
            <person name="Alikhan N.F."/>
            <person name="Baker D."/>
            <person name="Gharbi K."/>
            <person name="Hall N."/>
            <person name="Watson M."/>
            <person name="Adriaenssens E.M."/>
            <person name="Foster-Nyarko E."/>
            <person name="Jarju S."/>
            <person name="Secka A."/>
            <person name="Antonio M."/>
            <person name="Oren A."/>
            <person name="Chaudhuri R.R."/>
            <person name="La Ragione R."/>
            <person name="Hildebrand F."/>
            <person name="Pallen M.J."/>
        </authorList>
    </citation>
    <scope>NUCLEOTIDE SEQUENCE</scope>
    <source>
        <strain evidence="15">ChiSjej1B19-7085</strain>
    </source>
</reference>
<dbReference type="Gene3D" id="3.40.50.2300">
    <property type="match status" value="1"/>
</dbReference>
<keyword evidence="12" id="KW-0472">Membrane</keyword>
<feature type="transmembrane region" description="Helical" evidence="12">
    <location>
        <begin position="285"/>
        <end position="305"/>
    </location>
</feature>
<feature type="domain" description="Response regulatory" evidence="14">
    <location>
        <begin position="720"/>
        <end position="841"/>
    </location>
</feature>
<feature type="domain" description="Histidine kinase" evidence="13">
    <location>
        <begin position="470"/>
        <end position="691"/>
    </location>
</feature>
<gene>
    <name evidence="15" type="ORF">IAA54_00720</name>
</gene>
<dbReference type="SUPFAM" id="SSF47384">
    <property type="entry name" value="Homodimeric domain of signal transducing histidine kinase"/>
    <property type="match status" value="1"/>
</dbReference>
<proteinExistence type="inferred from homology"/>
<evidence type="ECO:0000256" key="10">
    <source>
        <dbReference type="ARBA" id="ARBA00074306"/>
    </source>
</evidence>
<dbReference type="InterPro" id="IPR011006">
    <property type="entry name" value="CheY-like_superfamily"/>
</dbReference>
<evidence type="ECO:0000259" key="13">
    <source>
        <dbReference type="PROSITE" id="PS50109"/>
    </source>
</evidence>
<evidence type="ECO:0000256" key="12">
    <source>
        <dbReference type="SAM" id="Phobius"/>
    </source>
</evidence>
<evidence type="ECO:0000256" key="5">
    <source>
        <dbReference type="ARBA" id="ARBA00022553"/>
    </source>
</evidence>
<keyword evidence="5 11" id="KW-0597">Phosphoprotein</keyword>
<keyword evidence="6" id="KW-0808">Transferase</keyword>
<dbReference type="EMBL" id="DVHF01000009">
    <property type="protein sequence ID" value="HIR56170.1"/>
    <property type="molecule type" value="Genomic_DNA"/>
</dbReference>
<dbReference type="CDD" id="cd17546">
    <property type="entry name" value="REC_hyHK_CKI1_RcsC-like"/>
    <property type="match status" value="1"/>
</dbReference>
<dbReference type="SMART" id="SM00388">
    <property type="entry name" value="HisKA"/>
    <property type="match status" value="1"/>
</dbReference>
<evidence type="ECO:0000256" key="9">
    <source>
        <dbReference type="ARBA" id="ARBA00024867"/>
    </source>
</evidence>
<dbReference type="CDD" id="cd18773">
    <property type="entry name" value="PDC1_HK_sensor"/>
    <property type="match status" value="1"/>
</dbReference>
<dbReference type="GO" id="GO:0009927">
    <property type="term" value="F:histidine phosphotransfer kinase activity"/>
    <property type="evidence" value="ECO:0007669"/>
    <property type="project" value="TreeGrafter"/>
</dbReference>
<dbReference type="PRINTS" id="PR00344">
    <property type="entry name" value="BCTRLSENSOR"/>
</dbReference>
<evidence type="ECO:0000313" key="16">
    <source>
        <dbReference type="Proteomes" id="UP000886785"/>
    </source>
</evidence>
<dbReference type="SMART" id="SM00448">
    <property type="entry name" value="REC"/>
    <property type="match status" value="1"/>
</dbReference>
<feature type="modified residue" description="4-aspartylphosphate" evidence="11">
    <location>
        <position position="772"/>
    </location>
</feature>
<dbReference type="SUPFAM" id="SSF55874">
    <property type="entry name" value="ATPase domain of HSP90 chaperone/DNA topoisomerase II/histidine kinase"/>
    <property type="match status" value="1"/>
</dbReference>
<dbReference type="PROSITE" id="PS50110">
    <property type="entry name" value="RESPONSE_REGULATORY"/>
    <property type="match status" value="1"/>
</dbReference>
<dbReference type="SMART" id="SM00387">
    <property type="entry name" value="HATPase_c"/>
    <property type="match status" value="1"/>
</dbReference>
<reference evidence="15" key="1">
    <citation type="submission" date="2020-10" db="EMBL/GenBank/DDBJ databases">
        <authorList>
            <person name="Gilroy R."/>
        </authorList>
    </citation>
    <scope>NUCLEOTIDE SEQUENCE</scope>
    <source>
        <strain evidence="15">ChiSjej1B19-7085</strain>
    </source>
</reference>
<dbReference type="PANTHER" id="PTHR43047:SF72">
    <property type="entry name" value="OSMOSENSING HISTIDINE PROTEIN KINASE SLN1"/>
    <property type="match status" value="1"/>
</dbReference>
<evidence type="ECO:0000256" key="6">
    <source>
        <dbReference type="ARBA" id="ARBA00022679"/>
    </source>
</evidence>
<comment type="function">
    <text evidence="9">May play the central regulatory role in sporulation. It may be an element of the effector pathway responsible for the activation of sporulation genes in response to nutritional stress. Spo0A may act in concert with spo0H (a sigma factor) to control the expression of some genes that are critical to the sporulation process.</text>
</comment>
<dbReference type="FunFam" id="3.30.565.10:FF:000010">
    <property type="entry name" value="Sensor histidine kinase RcsC"/>
    <property type="match status" value="1"/>
</dbReference>
<dbReference type="InterPro" id="IPR001789">
    <property type="entry name" value="Sig_transdc_resp-reg_receiver"/>
</dbReference>
<dbReference type="CDD" id="cd16922">
    <property type="entry name" value="HATPase_EvgS-ArcB-TorS-like"/>
    <property type="match status" value="1"/>
</dbReference>
<evidence type="ECO:0000313" key="15">
    <source>
        <dbReference type="EMBL" id="HIR56170.1"/>
    </source>
</evidence>
<keyword evidence="12" id="KW-1133">Transmembrane helix</keyword>
<evidence type="ECO:0000256" key="2">
    <source>
        <dbReference type="ARBA" id="ARBA00006402"/>
    </source>
</evidence>
<dbReference type="Gene3D" id="3.30.565.10">
    <property type="entry name" value="Histidine kinase-like ATPase, C-terminal domain"/>
    <property type="match status" value="1"/>
</dbReference>
<dbReference type="Gene3D" id="3.30.450.20">
    <property type="entry name" value="PAS domain"/>
    <property type="match status" value="1"/>
</dbReference>
<accession>A0A9D1J0H5</accession>
<evidence type="ECO:0000259" key="14">
    <source>
        <dbReference type="PROSITE" id="PS50110"/>
    </source>
</evidence>
<dbReference type="PROSITE" id="PS50109">
    <property type="entry name" value="HIS_KIN"/>
    <property type="match status" value="1"/>
</dbReference>
<dbReference type="Pfam" id="PF00512">
    <property type="entry name" value="HisKA"/>
    <property type="match status" value="1"/>
</dbReference>
<evidence type="ECO:0000256" key="11">
    <source>
        <dbReference type="PROSITE-ProRule" id="PRU00169"/>
    </source>
</evidence>
<dbReference type="InterPro" id="IPR036890">
    <property type="entry name" value="HATPase_C_sf"/>
</dbReference>
<evidence type="ECO:0000256" key="7">
    <source>
        <dbReference type="ARBA" id="ARBA00022777"/>
    </source>
</evidence>
<dbReference type="InterPro" id="IPR036097">
    <property type="entry name" value="HisK_dim/P_sf"/>
</dbReference>